<dbReference type="GO" id="GO:0051537">
    <property type="term" value="F:2 iron, 2 sulfur cluster binding"/>
    <property type="evidence" value="ECO:0007669"/>
    <property type="project" value="UniProtKB-KW"/>
</dbReference>
<keyword evidence="2" id="KW-0479">Metal-binding</keyword>
<protein>
    <recommendedName>
        <fullName evidence="5">Rieske domain-containing protein</fullName>
    </recommendedName>
</protein>
<name>C3ZDW1_BRAFL</name>
<dbReference type="PANTHER" id="PTHR46522:SF1">
    <property type="entry name" value="INACTIVE CYTIDINE MONOPHOSPHATE-N-ACETYLNEURAMINIC ACID HYDROXYLASE"/>
    <property type="match status" value="1"/>
</dbReference>
<dbReference type="SUPFAM" id="SSF50022">
    <property type="entry name" value="ISP domain"/>
    <property type="match status" value="1"/>
</dbReference>
<dbReference type="PROSITE" id="PS51296">
    <property type="entry name" value="RIESKE"/>
    <property type="match status" value="1"/>
</dbReference>
<accession>C3ZDW1</accession>
<keyword evidence="1" id="KW-0001">2Fe-2S</keyword>
<dbReference type="Gene3D" id="2.102.10.10">
    <property type="entry name" value="Rieske [2Fe-2S] iron-sulphur domain"/>
    <property type="match status" value="1"/>
</dbReference>
<proteinExistence type="predicted"/>
<dbReference type="InterPro" id="IPR027033">
    <property type="entry name" value="Cnh"/>
</dbReference>
<dbReference type="InParanoid" id="C3ZDW1"/>
<keyword evidence="4" id="KW-0411">Iron-sulfur</keyword>
<dbReference type="AlphaFoldDB" id="C3ZDW1"/>
<evidence type="ECO:0000256" key="1">
    <source>
        <dbReference type="ARBA" id="ARBA00022714"/>
    </source>
</evidence>
<dbReference type="EMBL" id="GG666612">
    <property type="protein sequence ID" value="EEN48917.1"/>
    <property type="molecule type" value="Genomic_DNA"/>
</dbReference>
<feature type="domain" description="Rieske" evidence="5">
    <location>
        <begin position="84"/>
        <end position="155"/>
    </location>
</feature>
<evidence type="ECO:0000256" key="3">
    <source>
        <dbReference type="ARBA" id="ARBA00023004"/>
    </source>
</evidence>
<evidence type="ECO:0000256" key="2">
    <source>
        <dbReference type="ARBA" id="ARBA00022723"/>
    </source>
</evidence>
<keyword evidence="3" id="KW-0408">Iron</keyword>
<organism>
    <name type="scientific">Branchiostoma floridae</name>
    <name type="common">Florida lancelet</name>
    <name type="synonym">Amphioxus</name>
    <dbReference type="NCBI Taxonomy" id="7739"/>
    <lineage>
        <taxon>Eukaryota</taxon>
        <taxon>Metazoa</taxon>
        <taxon>Chordata</taxon>
        <taxon>Cephalochordata</taxon>
        <taxon>Leptocardii</taxon>
        <taxon>Amphioxiformes</taxon>
        <taxon>Branchiostomatidae</taxon>
        <taxon>Branchiostoma</taxon>
    </lineage>
</organism>
<evidence type="ECO:0000313" key="6">
    <source>
        <dbReference type="EMBL" id="EEN48917.1"/>
    </source>
</evidence>
<dbReference type="GO" id="GO:0046872">
    <property type="term" value="F:metal ion binding"/>
    <property type="evidence" value="ECO:0007669"/>
    <property type="project" value="UniProtKB-KW"/>
</dbReference>
<dbReference type="InterPro" id="IPR036922">
    <property type="entry name" value="Rieske_2Fe-2S_sf"/>
</dbReference>
<sequence length="256" mass="28295">MEQKSVEVLRLTPRETAALKPGVNLICKEAGNFVIYKTAAMARDCPSLNSGKSQISLAARSALALLYMMGSFSVVFLDLSTDPRNPEEPYKACRNICKHQGGKFVQDVEDSASSVLRCTKHGWRLDCSTMKYVNPPDSFSQERLVPELEEDGSLALVELIPPEPWKVDARAPQDIQPGEVQINADLRFMILMDGVHPDMDTCILVDYKGHLILNTVDCTQPNGMRLPRNVDIMMSDFAGGASGFPMAFFGGRYTSK</sequence>
<reference evidence="6" key="1">
    <citation type="journal article" date="2008" name="Nature">
        <title>The amphioxus genome and the evolution of the chordate karyotype.</title>
        <authorList>
            <consortium name="US DOE Joint Genome Institute (JGI-PGF)"/>
            <person name="Putnam N.H."/>
            <person name="Butts T."/>
            <person name="Ferrier D.E.K."/>
            <person name="Furlong R.F."/>
            <person name="Hellsten U."/>
            <person name="Kawashima T."/>
            <person name="Robinson-Rechavi M."/>
            <person name="Shoguchi E."/>
            <person name="Terry A."/>
            <person name="Yu J.-K."/>
            <person name="Benito-Gutierrez E.L."/>
            <person name="Dubchak I."/>
            <person name="Garcia-Fernandez J."/>
            <person name="Gibson-Brown J.J."/>
            <person name="Grigoriev I.V."/>
            <person name="Horton A.C."/>
            <person name="de Jong P.J."/>
            <person name="Jurka J."/>
            <person name="Kapitonov V.V."/>
            <person name="Kohara Y."/>
            <person name="Kuroki Y."/>
            <person name="Lindquist E."/>
            <person name="Lucas S."/>
            <person name="Osoegawa K."/>
            <person name="Pennacchio L.A."/>
            <person name="Salamov A.A."/>
            <person name="Satou Y."/>
            <person name="Sauka-Spengler T."/>
            <person name="Schmutz J."/>
            <person name="Shin-I T."/>
            <person name="Toyoda A."/>
            <person name="Bronner-Fraser M."/>
            <person name="Fujiyama A."/>
            <person name="Holland L.Z."/>
            <person name="Holland P.W.H."/>
            <person name="Satoh N."/>
            <person name="Rokhsar D.S."/>
        </authorList>
    </citation>
    <scope>NUCLEOTIDE SEQUENCE [LARGE SCALE GENOMIC DNA]</scope>
    <source>
        <strain evidence="6">S238N-H82</strain>
        <tissue evidence="6">Testes</tissue>
    </source>
</reference>
<evidence type="ECO:0000259" key="5">
    <source>
        <dbReference type="PROSITE" id="PS51296"/>
    </source>
</evidence>
<dbReference type="Pfam" id="PF00355">
    <property type="entry name" value="Rieske"/>
    <property type="match status" value="1"/>
</dbReference>
<dbReference type="STRING" id="7739.C3ZDW1"/>
<dbReference type="InterPro" id="IPR017941">
    <property type="entry name" value="Rieske_2Fe-2S"/>
</dbReference>
<dbReference type="eggNOG" id="ENOG502QR0M">
    <property type="taxonomic scope" value="Eukaryota"/>
</dbReference>
<gene>
    <name evidence="6" type="ORF">BRAFLDRAFT_65491</name>
</gene>
<dbReference type="PANTHER" id="PTHR46522">
    <property type="entry name" value="CYTIDINE MONOPHOSPHATE-N-ACETYLNEURAMINIC ACID HYDROXYLASE"/>
    <property type="match status" value="1"/>
</dbReference>
<evidence type="ECO:0000256" key="4">
    <source>
        <dbReference type="ARBA" id="ARBA00023014"/>
    </source>
</evidence>